<name>A0A1I0GN22_9ACTN</name>
<dbReference type="AlphaFoldDB" id="A0A1I0GN22"/>
<evidence type="ECO:0000313" key="1">
    <source>
        <dbReference type="EMBL" id="SET72692.1"/>
    </source>
</evidence>
<dbReference type="OrthoDB" id="5187831at2"/>
<dbReference type="EMBL" id="FOIE01000007">
    <property type="protein sequence ID" value="SET72692.1"/>
    <property type="molecule type" value="Genomic_DNA"/>
</dbReference>
<proteinExistence type="predicted"/>
<dbReference type="InterPro" id="IPR023393">
    <property type="entry name" value="START-like_dom_sf"/>
</dbReference>
<organism evidence="1 2">
    <name type="scientific">Geodermatophilus poikilotrophus</name>
    <dbReference type="NCBI Taxonomy" id="1333667"/>
    <lineage>
        <taxon>Bacteria</taxon>
        <taxon>Bacillati</taxon>
        <taxon>Actinomycetota</taxon>
        <taxon>Actinomycetes</taxon>
        <taxon>Geodermatophilales</taxon>
        <taxon>Geodermatophilaceae</taxon>
        <taxon>Geodermatophilus</taxon>
    </lineage>
</organism>
<accession>A0A1I0GN22</accession>
<dbReference type="Proteomes" id="UP000198507">
    <property type="component" value="Unassembled WGS sequence"/>
</dbReference>
<dbReference type="Gene3D" id="3.30.530.20">
    <property type="match status" value="1"/>
</dbReference>
<protein>
    <recommendedName>
        <fullName evidence="3">Polyketide cyclase / dehydrase and lipid transport</fullName>
    </recommendedName>
</protein>
<dbReference type="RefSeq" id="WP_091446115.1">
    <property type="nucleotide sequence ID" value="NZ_FOIE01000007.1"/>
</dbReference>
<evidence type="ECO:0008006" key="3">
    <source>
        <dbReference type="Google" id="ProtNLM"/>
    </source>
</evidence>
<dbReference type="SUPFAM" id="SSF55961">
    <property type="entry name" value="Bet v1-like"/>
    <property type="match status" value="1"/>
</dbReference>
<evidence type="ECO:0000313" key="2">
    <source>
        <dbReference type="Proteomes" id="UP000198507"/>
    </source>
</evidence>
<keyword evidence="2" id="KW-1185">Reference proteome</keyword>
<sequence>MPQPVTVTGSREVPHERPRVWRALAVLEPYCAVCDVSYVVDGRGAPGRGTRFVCVPGRLDDGVQPPAGSPQGEIVEWVPQERVTTRLQLTPETWTTTIELADAGPGATRVTITVSHEPHSAGGLPQRLTQRLMRGGVREMVQRTVDGELDRLPAHVARTQG</sequence>
<gene>
    <name evidence="1" type="ORF">SAMN04488546_3424</name>
</gene>
<reference evidence="2" key="1">
    <citation type="submission" date="2016-10" db="EMBL/GenBank/DDBJ databases">
        <authorList>
            <person name="Varghese N."/>
            <person name="Submissions S."/>
        </authorList>
    </citation>
    <scope>NUCLEOTIDE SEQUENCE [LARGE SCALE GENOMIC DNA]</scope>
    <source>
        <strain evidence="2">DSM 44209</strain>
    </source>
</reference>